<protein>
    <submittedName>
        <fullName evidence="1">Uncharacterized protein</fullName>
    </submittedName>
</protein>
<dbReference type="RefSeq" id="WP_041895596.1">
    <property type="nucleotide sequence ID" value="NZ_CP010086.2"/>
</dbReference>
<evidence type="ECO:0000313" key="2">
    <source>
        <dbReference type="Proteomes" id="UP000031866"/>
    </source>
</evidence>
<dbReference type="EMBL" id="CP010086">
    <property type="protein sequence ID" value="AJG98298.1"/>
    <property type="molecule type" value="Genomic_DNA"/>
</dbReference>
<dbReference type="InterPro" id="IPR021352">
    <property type="entry name" value="DUF2971"/>
</dbReference>
<evidence type="ECO:0000313" key="1">
    <source>
        <dbReference type="EMBL" id="AJG98298.1"/>
    </source>
</evidence>
<proteinExistence type="predicted"/>
<dbReference type="AlphaFoldDB" id="A0A0B5QN92"/>
<reference evidence="2" key="1">
    <citation type="submission" date="2014-12" db="EMBL/GenBank/DDBJ databases">
        <title>Genome sequence of Clostridium beijerinckii strain 59B.</title>
        <authorList>
            <person name="Little G.T."/>
            <person name="Minton N.P."/>
        </authorList>
    </citation>
    <scope>NUCLEOTIDE SEQUENCE [LARGE SCALE GENOMIC DNA]</scope>
    <source>
        <strain evidence="2">59B</strain>
    </source>
</reference>
<dbReference type="Proteomes" id="UP000031866">
    <property type="component" value="Chromosome"/>
</dbReference>
<gene>
    <name evidence="1" type="ORF">LF65_01695</name>
</gene>
<dbReference type="Pfam" id="PF11185">
    <property type="entry name" value="DUF2971"/>
    <property type="match status" value="1"/>
</dbReference>
<dbReference type="KEGG" id="cbei:LF65_01695"/>
<organism evidence="1 2">
    <name type="scientific">Clostridium beijerinckii</name>
    <name type="common">Clostridium MP</name>
    <dbReference type="NCBI Taxonomy" id="1520"/>
    <lineage>
        <taxon>Bacteria</taxon>
        <taxon>Bacillati</taxon>
        <taxon>Bacillota</taxon>
        <taxon>Clostridia</taxon>
        <taxon>Eubacteriales</taxon>
        <taxon>Clostridiaceae</taxon>
        <taxon>Clostridium</taxon>
    </lineage>
</organism>
<name>A0A0B5QN92_CLOBE</name>
<sequence>MIKKIRNLEDLKYYEVTENNPLFIKLEPFRRKKLYHYTPKKSAKSILSNNCFWVTRSDYLDDKKEIKYIYEVLAGVIEYLKGNRDLYNNDIEGQYDIFEAIIKTLEALKEIYKVSTPIMDSHIYLLSLTENKYNRYLLENYAGDHGVVLEFFNETSTKHIGDNKTIFKNDILNKYKIPLFCGKVIYDANEQLTILIEEINEFYTEIITNCIAIDERINLNEEIVETIKTVIYCKIIHYALFFKHQKFAKEEECRIAFIVEDNCSNQIIKHRRKGNETIPYIEAEFKKESLSKVSYR</sequence>
<accession>A0A0B5QN92</accession>